<name>A0A3A9XUX5_9ACTN</name>
<comment type="caution">
    <text evidence="2">The sequence shown here is derived from an EMBL/GenBank/DDBJ whole genome shotgun (WGS) entry which is preliminary data.</text>
</comment>
<dbReference type="AlphaFoldDB" id="A0A3A9XUX5"/>
<sequence length="251" mass="26879">MELRRNRGSLVLPVVCVLVGVALLVVPREAALLRNLVAVGAIVLGGVVLLGAFRPFRFGIGAEGLTVRRPGLRRVISWPEIDALVLDEPLPVEGNPASPRLLLVPTPGQLLGVPTNARYPVDGRPAVELLDLGQVREQPDEISAALTRYAGARFTDALQLRRAAFTVPELGVGLRGYQTDQVDKLLRVGQEALAWGGAPERQAARAEVERARAGGLTTAMRGYSTIDVDEALLALDTALAEDRSTDRETTS</sequence>
<accession>A0A3A9XUX5</accession>
<dbReference type="Proteomes" id="UP000275865">
    <property type="component" value="Unassembled WGS sequence"/>
</dbReference>
<reference evidence="2 3" key="1">
    <citation type="submission" date="2018-09" db="EMBL/GenBank/DDBJ databases">
        <title>Micromonospora sp. nov. MS1-9, isolated from a root of Musa sp.</title>
        <authorList>
            <person name="Kuncharoen N."/>
            <person name="Kudo T."/>
            <person name="Ohkuma M."/>
            <person name="Yuki M."/>
            <person name="Tanasupawat S."/>
        </authorList>
    </citation>
    <scope>NUCLEOTIDE SEQUENCE [LARGE SCALE GENOMIC DNA]</scope>
    <source>
        <strain evidence="2 3">MS1-9</strain>
    </source>
</reference>
<dbReference type="RefSeq" id="WP_147434728.1">
    <property type="nucleotide sequence ID" value="NZ_RAZT01000016.1"/>
</dbReference>
<protein>
    <submittedName>
        <fullName evidence="2">Uncharacterized protein</fullName>
    </submittedName>
</protein>
<proteinExistence type="predicted"/>
<keyword evidence="1" id="KW-1133">Transmembrane helix</keyword>
<feature type="transmembrane region" description="Helical" evidence="1">
    <location>
        <begin position="7"/>
        <end position="26"/>
    </location>
</feature>
<organism evidence="2 3">
    <name type="scientific">Micromonospora musae</name>
    <dbReference type="NCBI Taxonomy" id="1894970"/>
    <lineage>
        <taxon>Bacteria</taxon>
        <taxon>Bacillati</taxon>
        <taxon>Actinomycetota</taxon>
        <taxon>Actinomycetes</taxon>
        <taxon>Micromonosporales</taxon>
        <taxon>Micromonosporaceae</taxon>
        <taxon>Micromonospora</taxon>
    </lineage>
</organism>
<gene>
    <name evidence="2" type="ORF">D7044_27265</name>
</gene>
<evidence type="ECO:0000313" key="2">
    <source>
        <dbReference type="EMBL" id="RKN28203.1"/>
    </source>
</evidence>
<keyword evidence="1" id="KW-0812">Transmembrane</keyword>
<keyword evidence="1" id="KW-0472">Membrane</keyword>
<evidence type="ECO:0000256" key="1">
    <source>
        <dbReference type="SAM" id="Phobius"/>
    </source>
</evidence>
<evidence type="ECO:0000313" key="3">
    <source>
        <dbReference type="Proteomes" id="UP000275865"/>
    </source>
</evidence>
<feature type="transmembrane region" description="Helical" evidence="1">
    <location>
        <begin position="32"/>
        <end position="53"/>
    </location>
</feature>
<dbReference type="EMBL" id="RAZT01000016">
    <property type="protein sequence ID" value="RKN28203.1"/>
    <property type="molecule type" value="Genomic_DNA"/>
</dbReference>